<dbReference type="InterPro" id="IPR014729">
    <property type="entry name" value="Rossmann-like_a/b/a_fold"/>
</dbReference>
<dbReference type="AlphaFoldDB" id="A0A2M7VK76"/>
<comment type="caution">
    <text evidence="2">The sequence shown here is derived from an EMBL/GenBank/DDBJ whole genome shotgun (WGS) entry which is preliminary data.</text>
</comment>
<organism evidence="2 3">
    <name type="scientific">bacterium (Candidatus Gribaldobacteria) CG_4_10_14_0_2_um_filter_36_18</name>
    <dbReference type="NCBI Taxonomy" id="2014264"/>
    <lineage>
        <taxon>Bacteria</taxon>
        <taxon>Candidatus Gribaldobacteria</taxon>
    </lineage>
</organism>
<reference evidence="3" key="1">
    <citation type="submission" date="2017-09" db="EMBL/GenBank/DDBJ databases">
        <title>Depth-based differentiation of microbial function through sediment-hosted aquifers and enrichment of novel symbionts in the deep terrestrial subsurface.</title>
        <authorList>
            <person name="Probst A.J."/>
            <person name="Ladd B."/>
            <person name="Jarett J.K."/>
            <person name="Geller-Mcgrath D.E."/>
            <person name="Sieber C.M.K."/>
            <person name="Emerson J.B."/>
            <person name="Anantharaman K."/>
            <person name="Thomas B.C."/>
            <person name="Malmstrom R."/>
            <person name="Stieglmeier M."/>
            <person name="Klingl A."/>
            <person name="Woyke T."/>
            <person name="Ryan C.M."/>
            <person name="Banfield J.F."/>
        </authorList>
    </citation>
    <scope>NUCLEOTIDE SEQUENCE [LARGE SCALE GENOMIC DNA]</scope>
</reference>
<dbReference type="Pfam" id="PF02540">
    <property type="entry name" value="NAD_synthase"/>
    <property type="match status" value="1"/>
</dbReference>
<dbReference type="InterPro" id="IPR022310">
    <property type="entry name" value="NAD/GMP_synthase"/>
</dbReference>
<feature type="non-terminal residue" evidence="2">
    <location>
        <position position="1"/>
    </location>
</feature>
<proteinExistence type="predicted"/>
<evidence type="ECO:0000259" key="1">
    <source>
        <dbReference type="Pfam" id="PF02540"/>
    </source>
</evidence>
<name>A0A2M7VK76_9BACT</name>
<evidence type="ECO:0000313" key="3">
    <source>
        <dbReference type="Proteomes" id="UP000231469"/>
    </source>
</evidence>
<feature type="domain" description="NAD/GMP synthase" evidence="1">
    <location>
        <begin position="2"/>
        <end position="73"/>
    </location>
</feature>
<dbReference type="GO" id="GO:0006163">
    <property type="term" value="P:purine nucleotide metabolic process"/>
    <property type="evidence" value="ECO:0007669"/>
    <property type="project" value="UniProtKB-ARBA"/>
</dbReference>
<evidence type="ECO:0000313" key="2">
    <source>
        <dbReference type="EMBL" id="PJA02242.1"/>
    </source>
</evidence>
<protein>
    <submittedName>
        <fullName evidence="2">NAD(+) synthase</fullName>
    </submittedName>
</protein>
<sequence length="82" mass="9465">NEIIKKAPSPDLIPGITDEISLGMKLEILDQILYGLEKGMSEEEIKRQTDTTEKKIQYVKELIKYSFHMRKLPPSPDLHDLL</sequence>
<accession>A0A2M7VK76</accession>
<dbReference type="SUPFAM" id="SSF52402">
    <property type="entry name" value="Adenine nucleotide alpha hydrolases-like"/>
    <property type="match status" value="1"/>
</dbReference>
<gene>
    <name evidence="2" type="ORF">COX73_01790</name>
</gene>
<dbReference type="Gene3D" id="3.40.50.620">
    <property type="entry name" value="HUPs"/>
    <property type="match status" value="1"/>
</dbReference>
<dbReference type="EMBL" id="PFPS01000074">
    <property type="protein sequence ID" value="PJA02242.1"/>
    <property type="molecule type" value="Genomic_DNA"/>
</dbReference>
<dbReference type="Proteomes" id="UP000231469">
    <property type="component" value="Unassembled WGS sequence"/>
</dbReference>